<protein>
    <submittedName>
        <fullName evidence="1">Uncharacterized protein</fullName>
    </submittedName>
</protein>
<dbReference type="STRING" id="4081.A0A3Q7J7H6"/>
<accession>A0A3Q7J7H6</accession>
<evidence type="ECO:0000313" key="2">
    <source>
        <dbReference type="Proteomes" id="UP000004994"/>
    </source>
</evidence>
<proteinExistence type="predicted"/>
<keyword evidence="2" id="KW-1185">Reference proteome</keyword>
<sequence length="57" mass="6594">MQEESLEEIPPNAVRRKRDSKWNGCFSLQVDLDLARTGFSLSKGIDIRPIMVKWMSL</sequence>
<dbReference type="PaxDb" id="4081-Solyc12g035620.1.1"/>
<evidence type="ECO:0000313" key="1">
    <source>
        <dbReference type="EnsemblPlants" id="Solyc12g035620.2.1"/>
    </source>
</evidence>
<name>A0A3Q7J7H6_SOLLC</name>
<reference evidence="1" key="2">
    <citation type="submission" date="2019-01" db="UniProtKB">
        <authorList>
            <consortium name="EnsemblPlants"/>
        </authorList>
    </citation>
    <scope>IDENTIFICATION</scope>
    <source>
        <strain evidence="1">cv. Heinz 1706</strain>
    </source>
</reference>
<dbReference type="InParanoid" id="A0A3Q7J7H6"/>
<dbReference type="AlphaFoldDB" id="A0A3Q7J7H6"/>
<reference evidence="1" key="1">
    <citation type="journal article" date="2012" name="Nature">
        <title>The tomato genome sequence provides insights into fleshy fruit evolution.</title>
        <authorList>
            <consortium name="Tomato Genome Consortium"/>
        </authorList>
    </citation>
    <scope>NUCLEOTIDE SEQUENCE [LARGE SCALE GENOMIC DNA]</scope>
    <source>
        <strain evidence="1">cv. Heinz 1706</strain>
    </source>
</reference>
<dbReference type="EnsemblPlants" id="Solyc12g035620.2.1">
    <property type="protein sequence ID" value="Solyc12g035620.2.1"/>
    <property type="gene ID" value="Solyc12g035620.2"/>
</dbReference>
<dbReference type="Gramene" id="Solyc12g035620.2.1">
    <property type="protein sequence ID" value="Solyc12g035620.2.1"/>
    <property type="gene ID" value="Solyc12g035620.2"/>
</dbReference>
<organism evidence="1">
    <name type="scientific">Solanum lycopersicum</name>
    <name type="common">Tomato</name>
    <name type="synonym">Lycopersicon esculentum</name>
    <dbReference type="NCBI Taxonomy" id="4081"/>
    <lineage>
        <taxon>Eukaryota</taxon>
        <taxon>Viridiplantae</taxon>
        <taxon>Streptophyta</taxon>
        <taxon>Embryophyta</taxon>
        <taxon>Tracheophyta</taxon>
        <taxon>Spermatophyta</taxon>
        <taxon>Magnoliopsida</taxon>
        <taxon>eudicotyledons</taxon>
        <taxon>Gunneridae</taxon>
        <taxon>Pentapetalae</taxon>
        <taxon>asterids</taxon>
        <taxon>lamiids</taxon>
        <taxon>Solanales</taxon>
        <taxon>Solanaceae</taxon>
        <taxon>Solanoideae</taxon>
        <taxon>Solaneae</taxon>
        <taxon>Solanum</taxon>
        <taxon>Solanum subgen. Lycopersicon</taxon>
    </lineage>
</organism>
<dbReference type="Proteomes" id="UP000004994">
    <property type="component" value="Chromosome 12"/>
</dbReference>